<dbReference type="InterPro" id="IPR009091">
    <property type="entry name" value="RCC1/BLIP-II"/>
</dbReference>
<comment type="caution">
    <text evidence="3">The sequence shown here is derived from an EMBL/GenBank/DDBJ whole genome shotgun (WGS) entry which is preliminary data.</text>
</comment>
<accession>A0A7J7KSG9</accession>
<dbReference type="SUPFAM" id="SSF50985">
    <property type="entry name" value="RCC1/BLIP-II"/>
    <property type="match status" value="1"/>
</dbReference>
<dbReference type="Gene3D" id="2.130.10.30">
    <property type="entry name" value="Regulator of chromosome condensation 1/beta-lactamase-inhibitor protein II"/>
    <property type="match status" value="1"/>
</dbReference>
<dbReference type="PANTHER" id="PTHR22872:SF6">
    <property type="entry name" value="E3 UBIQUITIN-PROTEIN LIGASE HERC1-RELATED"/>
    <property type="match status" value="1"/>
</dbReference>
<feature type="region of interest" description="Disordered" evidence="2">
    <location>
        <begin position="1"/>
        <end position="27"/>
    </location>
</feature>
<dbReference type="Proteomes" id="UP000593567">
    <property type="component" value="Unassembled WGS sequence"/>
</dbReference>
<keyword evidence="1" id="KW-0677">Repeat</keyword>
<keyword evidence="4" id="KW-1185">Reference proteome</keyword>
<dbReference type="EMBL" id="VXIV02000081">
    <property type="protein sequence ID" value="KAF6041088.1"/>
    <property type="molecule type" value="Genomic_DNA"/>
</dbReference>
<gene>
    <name evidence="3" type="ORF">EB796_000598</name>
</gene>
<dbReference type="AlphaFoldDB" id="A0A7J7KSG9"/>
<feature type="compositionally biased region" description="Gly residues" evidence="2">
    <location>
        <begin position="1"/>
        <end position="10"/>
    </location>
</feature>
<dbReference type="PANTHER" id="PTHR22872">
    <property type="entry name" value="BTK-BINDING PROTEIN-RELATED"/>
    <property type="match status" value="1"/>
</dbReference>
<organism evidence="3 4">
    <name type="scientific">Bugula neritina</name>
    <name type="common">Brown bryozoan</name>
    <name type="synonym">Sertularia neritina</name>
    <dbReference type="NCBI Taxonomy" id="10212"/>
    <lineage>
        <taxon>Eukaryota</taxon>
        <taxon>Metazoa</taxon>
        <taxon>Spiralia</taxon>
        <taxon>Lophotrochozoa</taxon>
        <taxon>Bryozoa</taxon>
        <taxon>Gymnolaemata</taxon>
        <taxon>Cheilostomatida</taxon>
        <taxon>Flustrina</taxon>
        <taxon>Buguloidea</taxon>
        <taxon>Bugulidae</taxon>
        <taxon>Bugula</taxon>
    </lineage>
</organism>
<dbReference type="Pfam" id="PF13540">
    <property type="entry name" value="RCC1_2"/>
    <property type="match status" value="1"/>
</dbReference>
<dbReference type="OrthoDB" id="5370059at2759"/>
<name>A0A7J7KSG9_BUGNE</name>
<proteinExistence type="predicted"/>
<sequence length="83" mass="9034">MGRGSYGRLGLGTPPITTSSESSFGSESENIKIRMISSSKGSDGHTLAVTQDGELYSWGDGDFGKLGHGNSLFRKYRKEFWVI</sequence>
<dbReference type="InterPro" id="IPR051625">
    <property type="entry name" value="Signaling_Regulatory_Domain"/>
</dbReference>
<evidence type="ECO:0000256" key="1">
    <source>
        <dbReference type="ARBA" id="ARBA00022737"/>
    </source>
</evidence>
<evidence type="ECO:0000313" key="3">
    <source>
        <dbReference type="EMBL" id="KAF6041088.1"/>
    </source>
</evidence>
<evidence type="ECO:0000313" key="4">
    <source>
        <dbReference type="Proteomes" id="UP000593567"/>
    </source>
</evidence>
<protein>
    <submittedName>
        <fullName evidence="3">Uncharacterized protein</fullName>
    </submittedName>
</protein>
<reference evidence="3" key="1">
    <citation type="submission" date="2020-06" db="EMBL/GenBank/DDBJ databases">
        <title>Draft genome of Bugula neritina, a colonial animal packing powerful symbionts and potential medicines.</title>
        <authorList>
            <person name="Rayko M."/>
        </authorList>
    </citation>
    <scope>NUCLEOTIDE SEQUENCE [LARGE SCALE GENOMIC DNA]</scope>
    <source>
        <strain evidence="3">Kwan_BN1</strain>
    </source>
</reference>
<evidence type="ECO:0000256" key="2">
    <source>
        <dbReference type="SAM" id="MobiDB-lite"/>
    </source>
</evidence>